<dbReference type="PANTHER" id="PTHR45677:SF8">
    <property type="entry name" value="CYSTEINE SULFINIC ACID DECARBOXYLASE"/>
    <property type="match status" value="1"/>
</dbReference>
<dbReference type="Gene3D" id="3.40.640.10">
    <property type="entry name" value="Type I PLP-dependent aspartate aminotransferase-like (Major domain)"/>
    <property type="match status" value="1"/>
</dbReference>
<sequence length="522" mass="57830">MTPWQPGLENLMKLTELFALPDPAFGQAMTALLETFHHSDDSQAPYQHDHFTHQLDQSRMPTVGISMDNYLARLATLVPGASHLTSPRYMGHMTAPLPAFTAELSRLLVMLNQNPMKMESSRLLSFLEREVLAKLHRLIYRADDAFYSEQMHAKDAALGVMTSGGTIANVTALWLARNRACGDNLFALYEQGYRGAVILGSRLMHYSFDKGMDLLGLGAHSVWRLATDDQNRLDMAELEQALIQCKEQKLKVLALVGVAGSTDFGSIDPLPELAAIAAREQIHFHVDAAWGGPTLFSPRYQGLLAGIELADTVTLDGHKQLLVPLGTGMLLCRQPDLMMTVKREAPYAIRASSFDQGRFTLEGTRPANALYLDAAFQLFGQQGYARLIEANYDRARLMADLINKDPAFELMSAPVMNLLSYRCIPPHLQGKALDEAANDQINQFNVALQKAQRAEGHSFVSRTQRAVGRYGAQPLTLLRAVLLNPLIEEPHIRELLADQQRLGADIARQLFGQASGRELDAK</sequence>
<dbReference type="Gene3D" id="3.90.1150.170">
    <property type="match status" value="1"/>
</dbReference>
<gene>
    <name evidence="8" type="ordered locus">ASA_0823</name>
</gene>
<proteinExistence type="inferred from homology"/>
<evidence type="ECO:0000256" key="3">
    <source>
        <dbReference type="ARBA" id="ARBA00022793"/>
    </source>
</evidence>
<dbReference type="KEGG" id="asa:ASA_0823"/>
<dbReference type="InterPro" id="IPR002129">
    <property type="entry name" value="PyrdxlP-dep_de-COase"/>
</dbReference>
<dbReference type="SUPFAM" id="SSF53383">
    <property type="entry name" value="PLP-dependent transferases"/>
    <property type="match status" value="1"/>
</dbReference>
<accession>A4SJA0</accession>
<evidence type="ECO:0000256" key="6">
    <source>
        <dbReference type="PIRSR" id="PIRSR602129-50"/>
    </source>
</evidence>
<evidence type="ECO:0000256" key="5">
    <source>
        <dbReference type="ARBA" id="ARBA00023239"/>
    </source>
</evidence>
<evidence type="ECO:0000313" key="8">
    <source>
        <dbReference type="EMBL" id="ABO88972.1"/>
    </source>
</evidence>
<dbReference type="EMBL" id="CP000644">
    <property type="protein sequence ID" value="ABO88972.1"/>
    <property type="molecule type" value="Genomic_DNA"/>
</dbReference>
<evidence type="ECO:0000256" key="7">
    <source>
        <dbReference type="RuleBase" id="RU000382"/>
    </source>
</evidence>
<dbReference type="GO" id="GO:0030170">
    <property type="term" value="F:pyridoxal phosphate binding"/>
    <property type="evidence" value="ECO:0007669"/>
    <property type="project" value="InterPro"/>
</dbReference>
<keyword evidence="4 6" id="KW-0663">Pyridoxal phosphate</keyword>
<name>A4SJA0_AERS4</name>
<keyword evidence="5 7" id="KW-0456">Lyase</keyword>
<dbReference type="HOGENOM" id="CLU_011856_0_4_6"/>
<dbReference type="InterPro" id="IPR015421">
    <property type="entry name" value="PyrdxlP-dep_Trfase_major"/>
</dbReference>
<dbReference type="GO" id="GO:0005737">
    <property type="term" value="C:cytoplasm"/>
    <property type="evidence" value="ECO:0007669"/>
    <property type="project" value="TreeGrafter"/>
</dbReference>
<dbReference type="STRING" id="29491.GCA_000820065_03831"/>
<comment type="similarity">
    <text evidence="2 7">Belongs to the group II decarboxylase family.</text>
</comment>
<keyword evidence="3" id="KW-0210">Decarboxylase</keyword>
<evidence type="ECO:0000256" key="1">
    <source>
        <dbReference type="ARBA" id="ARBA00001933"/>
    </source>
</evidence>
<dbReference type="PANTHER" id="PTHR45677">
    <property type="entry name" value="GLUTAMATE DECARBOXYLASE-RELATED"/>
    <property type="match status" value="1"/>
</dbReference>
<dbReference type="Pfam" id="PF00282">
    <property type="entry name" value="Pyridoxal_deC"/>
    <property type="match status" value="1"/>
</dbReference>
<dbReference type="AlphaFoldDB" id="A4SJA0"/>
<evidence type="ECO:0000256" key="4">
    <source>
        <dbReference type="ARBA" id="ARBA00022898"/>
    </source>
</evidence>
<feature type="modified residue" description="N6-(pyridoxal phosphate)lysine" evidence="6">
    <location>
        <position position="319"/>
    </location>
</feature>
<organism evidence="8 9">
    <name type="scientific">Aeromonas salmonicida (strain A449)</name>
    <dbReference type="NCBI Taxonomy" id="382245"/>
    <lineage>
        <taxon>Bacteria</taxon>
        <taxon>Pseudomonadati</taxon>
        <taxon>Pseudomonadota</taxon>
        <taxon>Gammaproteobacteria</taxon>
        <taxon>Aeromonadales</taxon>
        <taxon>Aeromonadaceae</taxon>
        <taxon>Aeromonas</taxon>
    </lineage>
</organism>
<reference evidence="9" key="1">
    <citation type="journal article" date="2008" name="BMC Genomics">
        <title>The genome of Aeromonas salmonicida subsp. salmonicida A449: insights into the evolution of a fish pathogen.</title>
        <authorList>
            <person name="Reith M.E."/>
            <person name="Singh R.K."/>
            <person name="Curtis B."/>
            <person name="Boyd J.M."/>
            <person name="Bouevitch A."/>
            <person name="Kimball J."/>
            <person name="Munholland J."/>
            <person name="Murphy C."/>
            <person name="Sarty D."/>
            <person name="Williams J."/>
            <person name="Nash J.H."/>
            <person name="Johnson S.C."/>
            <person name="Brown L.L."/>
        </authorList>
    </citation>
    <scope>NUCLEOTIDE SEQUENCE [LARGE SCALE GENOMIC DNA]</scope>
    <source>
        <strain evidence="9">A449</strain>
    </source>
</reference>
<dbReference type="GO" id="GO:0019752">
    <property type="term" value="P:carboxylic acid metabolic process"/>
    <property type="evidence" value="ECO:0007669"/>
    <property type="project" value="InterPro"/>
</dbReference>
<evidence type="ECO:0000256" key="2">
    <source>
        <dbReference type="ARBA" id="ARBA00009533"/>
    </source>
</evidence>
<comment type="cofactor">
    <cofactor evidence="1 6 7">
        <name>pyridoxal 5'-phosphate</name>
        <dbReference type="ChEBI" id="CHEBI:597326"/>
    </cofactor>
</comment>
<evidence type="ECO:0000313" key="9">
    <source>
        <dbReference type="Proteomes" id="UP000000225"/>
    </source>
</evidence>
<dbReference type="Proteomes" id="UP000000225">
    <property type="component" value="Chromosome"/>
</dbReference>
<dbReference type="eggNOG" id="COG0076">
    <property type="taxonomic scope" value="Bacteria"/>
</dbReference>
<dbReference type="GO" id="GO:0016831">
    <property type="term" value="F:carboxy-lyase activity"/>
    <property type="evidence" value="ECO:0007669"/>
    <property type="project" value="UniProtKB-KW"/>
</dbReference>
<protein>
    <submittedName>
        <fullName evidence="8">Pyridoxal-dependent decarboxylase</fullName>
    </submittedName>
</protein>
<dbReference type="InterPro" id="IPR015424">
    <property type="entry name" value="PyrdxlP-dep_Trfase"/>
</dbReference>